<keyword evidence="2" id="KW-1185">Reference proteome</keyword>
<comment type="caution">
    <text evidence="1">The sequence shown here is derived from an EMBL/GenBank/DDBJ whole genome shotgun (WGS) entry which is preliminary data.</text>
</comment>
<reference evidence="1" key="1">
    <citation type="journal article" date="2021" name="Mol. Plant Microbe Interact.">
        <title>Telomere to telomere genome assembly of Fusarium musae F31, causal agent of crown rot disease of banana.</title>
        <authorList>
            <person name="Degradi L."/>
            <person name="Tava V."/>
            <person name="Kunova A."/>
            <person name="Cortesi P."/>
            <person name="Saracchi M."/>
            <person name="Pasquali M."/>
        </authorList>
    </citation>
    <scope>NUCLEOTIDE SEQUENCE</scope>
    <source>
        <strain evidence="1">F31</strain>
    </source>
</reference>
<dbReference type="KEGG" id="fmu:J7337_006275"/>
<dbReference type="GeneID" id="68314131"/>
<evidence type="ECO:0000313" key="2">
    <source>
        <dbReference type="Proteomes" id="UP000827133"/>
    </source>
</evidence>
<accession>A0A9P8DK71</accession>
<sequence length="277" mass="31023">MGMDDRDVERACKRIRLQSPEPDIICDNFEDFLLSDSKSVLQLKCDNAFSPSILEPTAQNKDETRLNSVDEVQGEDTVRHVCLGTIILEATSSFFKDREESETPVDLRECGTIIKLNTVETGAYAGILKVSFPSDLLHRPSVRLSALLTAPALLRVIISSPIEEASQIGDQLSNNDLFLQHPSPHDIKYFELEMEYFNPHYLITPGSRMPQLEDLAIEYNESTSNSSLALDEKKKGQLIGIFDTAADPSIRPTTEPSLRLQTHLKECAQSPPSFFHE</sequence>
<gene>
    <name evidence="1" type="ORF">J7337_006275</name>
</gene>
<protein>
    <submittedName>
        <fullName evidence="1">Uncharacterized protein</fullName>
    </submittedName>
</protein>
<dbReference type="EMBL" id="JAHBCI010000004">
    <property type="protein sequence ID" value="KAG9503430.1"/>
    <property type="molecule type" value="Genomic_DNA"/>
</dbReference>
<organism evidence="1 2">
    <name type="scientific">Fusarium musae</name>
    <dbReference type="NCBI Taxonomy" id="1042133"/>
    <lineage>
        <taxon>Eukaryota</taxon>
        <taxon>Fungi</taxon>
        <taxon>Dikarya</taxon>
        <taxon>Ascomycota</taxon>
        <taxon>Pezizomycotina</taxon>
        <taxon>Sordariomycetes</taxon>
        <taxon>Hypocreomycetidae</taxon>
        <taxon>Hypocreales</taxon>
        <taxon>Nectriaceae</taxon>
        <taxon>Fusarium</taxon>
    </lineage>
</organism>
<dbReference type="AlphaFoldDB" id="A0A9P8DK71"/>
<name>A0A9P8DK71_9HYPO</name>
<proteinExistence type="predicted"/>
<dbReference type="RefSeq" id="XP_044682430.1">
    <property type="nucleotide sequence ID" value="XM_044823939.1"/>
</dbReference>
<dbReference type="Proteomes" id="UP000827133">
    <property type="component" value="Unassembled WGS sequence"/>
</dbReference>
<evidence type="ECO:0000313" key="1">
    <source>
        <dbReference type="EMBL" id="KAG9503430.1"/>
    </source>
</evidence>